<feature type="transmembrane region" description="Helical" evidence="5">
    <location>
        <begin position="25"/>
        <end position="46"/>
    </location>
</feature>
<evidence type="ECO:0000313" key="7">
    <source>
        <dbReference type="Proteomes" id="UP001589747"/>
    </source>
</evidence>
<feature type="transmembrane region" description="Helical" evidence="5">
    <location>
        <begin position="258"/>
        <end position="279"/>
    </location>
</feature>
<keyword evidence="5" id="KW-0472">Membrane</keyword>
<dbReference type="PANTHER" id="PTHR23535:SF2">
    <property type="entry name" value="SUGAR EFFLUX TRANSPORTER A-RELATED"/>
    <property type="match status" value="1"/>
</dbReference>
<feature type="transmembrane region" description="Helical" evidence="5">
    <location>
        <begin position="113"/>
        <end position="135"/>
    </location>
</feature>
<dbReference type="InterPro" id="IPR036259">
    <property type="entry name" value="MFS_trans_sf"/>
</dbReference>
<feature type="transmembrane region" description="Helical" evidence="5">
    <location>
        <begin position="181"/>
        <end position="199"/>
    </location>
</feature>
<feature type="transmembrane region" description="Helical" evidence="5">
    <location>
        <begin position="371"/>
        <end position="392"/>
    </location>
</feature>
<evidence type="ECO:0000256" key="2">
    <source>
        <dbReference type="ARBA" id="ARBA00022448"/>
    </source>
</evidence>
<evidence type="ECO:0000256" key="5">
    <source>
        <dbReference type="SAM" id="Phobius"/>
    </source>
</evidence>
<keyword evidence="5" id="KW-0812">Transmembrane</keyword>
<accession>A0ABV5KLU5</accession>
<keyword evidence="2" id="KW-0813">Transport</keyword>
<evidence type="ECO:0000256" key="1">
    <source>
        <dbReference type="ARBA" id="ARBA00004651"/>
    </source>
</evidence>
<name>A0ABV5KLU5_9BACL</name>
<evidence type="ECO:0000256" key="4">
    <source>
        <dbReference type="ARBA" id="ARBA00022597"/>
    </source>
</evidence>
<keyword evidence="3" id="KW-1003">Cell membrane</keyword>
<evidence type="ECO:0000256" key="3">
    <source>
        <dbReference type="ARBA" id="ARBA00022475"/>
    </source>
</evidence>
<feature type="transmembrane region" description="Helical" evidence="5">
    <location>
        <begin position="156"/>
        <end position="175"/>
    </location>
</feature>
<dbReference type="RefSeq" id="WP_377493258.1">
    <property type="nucleotide sequence ID" value="NZ_JBHMDO010000017.1"/>
</dbReference>
<feature type="transmembrane region" description="Helical" evidence="5">
    <location>
        <begin position="58"/>
        <end position="79"/>
    </location>
</feature>
<keyword evidence="4" id="KW-0762">Sugar transport</keyword>
<feature type="transmembrane region" description="Helical" evidence="5">
    <location>
        <begin position="309"/>
        <end position="332"/>
    </location>
</feature>
<comment type="subcellular location">
    <subcellularLocation>
        <location evidence="1">Cell membrane</location>
        <topology evidence="1">Multi-pass membrane protein</topology>
    </subcellularLocation>
</comment>
<sequence>MKKRTGSTVAADLSRFARIKGARPLVAGMFFYGIGTGILAPMNAIYLQVEIGLSKGQIAAIFAIALLLNMIATLTAGIYGDRMRRRKALPMAAAGLCIAGLLLYMRADGFGSALAGMALATSPSGLILGQLYALARSRFTREAADLVEMALLWLRATFSVGFFGGLLLGANLYIVTSFQGVLWGNLAGYACLLLLLGLYQPGEATGVKQAQAPSSAGEPFSAWMLAALLLLGCGDAIRGLYLPLVVNQLFGQAEIMSYLWSVQAVFELLFMTVTGYWAMRYGSKRVILLGSVFGLISYIAYASGPPLMLFFLVQPLHSFYVSIFYGVAMGYVQRMFIARAGFGASMYVLITQAATMIGYVFPLVIKGISPSIFLIAVSLVLAAIACMVKSGLGGPGTGASRELKA</sequence>
<feature type="transmembrane region" description="Helical" evidence="5">
    <location>
        <begin position="286"/>
        <end position="303"/>
    </location>
</feature>
<dbReference type="Gene3D" id="1.20.1250.20">
    <property type="entry name" value="MFS general substrate transporter like domains"/>
    <property type="match status" value="2"/>
</dbReference>
<dbReference type="EMBL" id="JBHMDO010000017">
    <property type="protein sequence ID" value="MFB9326200.1"/>
    <property type="molecule type" value="Genomic_DNA"/>
</dbReference>
<organism evidence="6 7">
    <name type="scientific">Paenibacillus aurantiacus</name>
    <dbReference type="NCBI Taxonomy" id="1936118"/>
    <lineage>
        <taxon>Bacteria</taxon>
        <taxon>Bacillati</taxon>
        <taxon>Bacillota</taxon>
        <taxon>Bacilli</taxon>
        <taxon>Bacillales</taxon>
        <taxon>Paenibacillaceae</taxon>
        <taxon>Paenibacillus</taxon>
    </lineage>
</organism>
<dbReference type="Pfam" id="PF07690">
    <property type="entry name" value="MFS_1"/>
    <property type="match status" value="1"/>
</dbReference>
<feature type="transmembrane region" description="Helical" evidence="5">
    <location>
        <begin position="220"/>
        <end position="246"/>
    </location>
</feature>
<keyword evidence="5" id="KW-1133">Transmembrane helix</keyword>
<protein>
    <submittedName>
        <fullName evidence="6">MFS transporter</fullName>
    </submittedName>
</protein>
<feature type="transmembrane region" description="Helical" evidence="5">
    <location>
        <begin position="88"/>
        <end position="107"/>
    </location>
</feature>
<keyword evidence="7" id="KW-1185">Reference proteome</keyword>
<dbReference type="SUPFAM" id="SSF103473">
    <property type="entry name" value="MFS general substrate transporter"/>
    <property type="match status" value="1"/>
</dbReference>
<dbReference type="Proteomes" id="UP001589747">
    <property type="component" value="Unassembled WGS sequence"/>
</dbReference>
<gene>
    <name evidence="6" type="ORF">ACFFSY_09780</name>
</gene>
<evidence type="ECO:0000313" key="6">
    <source>
        <dbReference type="EMBL" id="MFB9326200.1"/>
    </source>
</evidence>
<dbReference type="PANTHER" id="PTHR23535">
    <property type="entry name" value="SUGAR EFFLUX TRANSPORTER A-RELATED"/>
    <property type="match status" value="1"/>
</dbReference>
<proteinExistence type="predicted"/>
<comment type="caution">
    <text evidence="6">The sequence shown here is derived from an EMBL/GenBank/DDBJ whole genome shotgun (WGS) entry which is preliminary data.</text>
</comment>
<dbReference type="InterPro" id="IPR011701">
    <property type="entry name" value="MFS"/>
</dbReference>
<feature type="transmembrane region" description="Helical" evidence="5">
    <location>
        <begin position="344"/>
        <end position="365"/>
    </location>
</feature>
<reference evidence="6 7" key="1">
    <citation type="submission" date="2024-09" db="EMBL/GenBank/DDBJ databases">
        <authorList>
            <person name="Sun Q."/>
            <person name="Mori K."/>
        </authorList>
    </citation>
    <scope>NUCLEOTIDE SEQUENCE [LARGE SCALE GENOMIC DNA]</scope>
    <source>
        <strain evidence="6 7">TISTR 2452</strain>
    </source>
</reference>